<feature type="domain" description="L,D-TPase catalytic" evidence="6">
    <location>
        <begin position="24"/>
        <end position="163"/>
    </location>
</feature>
<dbReference type="InterPro" id="IPR005490">
    <property type="entry name" value="LD_TPept_cat_dom"/>
</dbReference>
<keyword evidence="5" id="KW-0961">Cell wall biogenesis/degradation</keyword>
<protein>
    <submittedName>
        <fullName evidence="7">ErfK/YbiS/YcfS/YnhG family protein</fullName>
    </submittedName>
</protein>
<evidence type="ECO:0000256" key="2">
    <source>
        <dbReference type="ARBA" id="ARBA00022679"/>
    </source>
</evidence>
<evidence type="ECO:0000256" key="4">
    <source>
        <dbReference type="ARBA" id="ARBA00022984"/>
    </source>
</evidence>
<organism evidence="7">
    <name type="scientific">hydrothermal vent metagenome</name>
    <dbReference type="NCBI Taxonomy" id="652676"/>
    <lineage>
        <taxon>unclassified sequences</taxon>
        <taxon>metagenomes</taxon>
        <taxon>ecological metagenomes</taxon>
    </lineage>
</organism>
<dbReference type="SUPFAM" id="SSF141523">
    <property type="entry name" value="L,D-transpeptidase catalytic domain-like"/>
    <property type="match status" value="1"/>
</dbReference>
<dbReference type="InterPro" id="IPR038063">
    <property type="entry name" value="Transpep_catalytic_dom"/>
</dbReference>
<sequence>MIKTLFLLSFLLSSLFAETIMLADRVILKKSTRMLYLYSGGEVFSRYHVSLGKEAIGAKNFEGDMRTPEGTYRLDWRQLSQRYNKSIHISYPNEKDKAYAKKFGLSAGGMIMIHGTPTSWSLSPLGDWLPMLLDWTEGCIAMSNDDMEEVWDRVLDGTPITIVP</sequence>
<gene>
    <name evidence="7" type="ORF">MNB_SV-14-1380</name>
</gene>
<dbReference type="GO" id="GO:0071555">
    <property type="term" value="P:cell wall organization"/>
    <property type="evidence" value="ECO:0007669"/>
    <property type="project" value="UniProtKB-KW"/>
</dbReference>
<dbReference type="PROSITE" id="PS52029">
    <property type="entry name" value="LD_TPASE"/>
    <property type="match status" value="1"/>
</dbReference>
<evidence type="ECO:0000259" key="6">
    <source>
        <dbReference type="PROSITE" id="PS52029"/>
    </source>
</evidence>
<dbReference type="PANTHER" id="PTHR36699">
    <property type="entry name" value="LD-TRANSPEPTIDASE"/>
    <property type="match status" value="1"/>
</dbReference>
<keyword evidence="4" id="KW-0573">Peptidoglycan synthesis</keyword>
<evidence type="ECO:0000313" key="7">
    <source>
        <dbReference type="EMBL" id="SFV57675.1"/>
    </source>
</evidence>
<dbReference type="Gene3D" id="2.40.440.10">
    <property type="entry name" value="L,D-transpeptidase catalytic domain-like"/>
    <property type="match status" value="1"/>
</dbReference>
<dbReference type="GO" id="GO:0016740">
    <property type="term" value="F:transferase activity"/>
    <property type="evidence" value="ECO:0007669"/>
    <property type="project" value="UniProtKB-KW"/>
</dbReference>
<dbReference type="GO" id="GO:0008360">
    <property type="term" value="P:regulation of cell shape"/>
    <property type="evidence" value="ECO:0007669"/>
    <property type="project" value="UniProtKB-KW"/>
</dbReference>
<dbReference type="Pfam" id="PF03734">
    <property type="entry name" value="YkuD"/>
    <property type="match status" value="1"/>
</dbReference>
<dbReference type="UniPathway" id="UPA00219"/>
<name>A0A1W1BW01_9ZZZZ</name>
<evidence type="ECO:0000256" key="1">
    <source>
        <dbReference type="ARBA" id="ARBA00004752"/>
    </source>
</evidence>
<keyword evidence="3" id="KW-0133">Cell shape</keyword>
<evidence type="ECO:0000256" key="5">
    <source>
        <dbReference type="ARBA" id="ARBA00023316"/>
    </source>
</evidence>
<dbReference type="GO" id="GO:0009252">
    <property type="term" value="P:peptidoglycan biosynthetic process"/>
    <property type="evidence" value="ECO:0007669"/>
    <property type="project" value="UniProtKB-UniPathway"/>
</dbReference>
<dbReference type="AlphaFoldDB" id="A0A1W1BW01"/>
<dbReference type="CDD" id="cd16913">
    <property type="entry name" value="YkuD_like"/>
    <property type="match status" value="1"/>
</dbReference>
<reference evidence="7" key="1">
    <citation type="submission" date="2016-10" db="EMBL/GenBank/DDBJ databases">
        <authorList>
            <person name="de Groot N.N."/>
        </authorList>
    </citation>
    <scope>NUCLEOTIDE SEQUENCE</scope>
</reference>
<proteinExistence type="predicted"/>
<comment type="pathway">
    <text evidence="1">Cell wall biogenesis; peptidoglycan biosynthesis.</text>
</comment>
<dbReference type="EMBL" id="FPHN01000080">
    <property type="protein sequence ID" value="SFV57675.1"/>
    <property type="molecule type" value="Genomic_DNA"/>
</dbReference>
<evidence type="ECO:0000256" key="3">
    <source>
        <dbReference type="ARBA" id="ARBA00022960"/>
    </source>
</evidence>
<accession>A0A1W1BW01</accession>
<dbReference type="PANTHER" id="PTHR36699:SF1">
    <property type="entry name" value="L,D-TRANSPEPTIDASE YAFK-RELATED"/>
    <property type="match status" value="1"/>
</dbReference>
<keyword evidence="2" id="KW-0808">Transferase</keyword>